<dbReference type="InterPro" id="IPR003615">
    <property type="entry name" value="HNH_nuc"/>
</dbReference>
<feature type="domain" description="ABC-three component systems C-terminal" evidence="2">
    <location>
        <begin position="123"/>
        <end position="258"/>
    </location>
</feature>
<keyword evidence="3" id="KW-0255">Endonuclease</keyword>
<keyword evidence="3" id="KW-0540">Nuclease</keyword>
<dbReference type="GO" id="GO:0004519">
    <property type="term" value="F:endonuclease activity"/>
    <property type="evidence" value="ECO:0007669"/>
    <property type="project" value="UniProtKB-KW"/>
</dbReference>
<evidence type="ECO:0000259" key="2">
    <source>
        <dbReference type="Pfam" id="PF20277"/>
    </source>
</evidence>
<dbReference type="CDD" id="cd00085">
    <property type="entry name" value="HNHc"/>
    <property type="match status" value="1"/>
</dbReference>
<name>A0ABS1EK12_9CLOT</name>
<dbReference type="Pfam" id="PF13391">
    <property type="entry name" value="HNH_2"/>
    <property type="match status" value="1"/>
</dbReference>
<feature type="domain" description="HNH nuclease" evidence="1">
    <location>
        <begin position="28"/>
        <end position="96"/>
    </location>
</feature>
<evidence type="ECO:0000313" key="3">
    <source>
        <dbReference type="EMBL" id="MBK1809705.1"/>
    </source>
</evidence>
<dbReference type="EMBL" id="JAENHN010000010">
    <property type="protein sequence ID" value="MBK1809705.1"/>
    <property type="molecule type" value="Genomic_DNA"/>
</dbReference>
<organism evidence="3 4">
    <name type="scientific">Clostridium yunnanense</name>
    <dbReference type="NCBI Taxonomy" id="2800325"/>
    <lineage>
        <taxon>Bacteria</taxon>
        <taxon>Bacillati</taxon>
        <taxon>Bacillota</taxon>
        <taxon>Clostridia</taxon>
        <taxon>Eubacteriales</taxon>
        <taxon>Clostridiaceae</taxon>
        <taxon>Clostridium</taxon>
    </lineage>
</organism>
<gene>
    <name evidence="3" type="ORF">JHL18_03505</name>
</gene>
<comment type="caution">
    <text evidence="3">The sequence shown here is derived from an EMBL/GenBank/DDBJ whole genome shotgun (WGS) entry which is preliminary data.</text>
</comment>
<evidence type="ECO:0000259" key="1">
    <source>
        <dbReference type="Pfam" id="PF13391"/>
    </source>
</evidence>
<evidence type="ECO:0000313" key="4">
    <source>
        <dbReference type="Proteomes" id="UP000596739"/>
    </source>
</evidence>
<proteinExistence type="predicted"/>
<accession>A0ABS1EK12</accession>
<sequence>MGDKQENKRKKYKPDEKLLLLFEVNEMCPLCGEKLIKKKGKRTINLFEIAHIYPHSPSEYEIELLKNEERLSEDVDDIENLIMLCPTCHTKHDKYTMVEEYRRLVRIKKQITIERKCRELYGNYVIDDEINEVLNLLAKSCSESHKGKEELVMSAMRINEKSDDSLSLITKITIENYVRIFFPEIKNKFIELDNNEEGIFDSIATQIKVFYLQIKKINKNQTIIFEQIVEWIHQRTGNKSRIASTIIASFFVQNCEVFS</sequence>
<keyword evidence="3" id="KW-0378">Hydrolase</keyword>
<dbReference type="Pfam" id="PF20277">
    <property type="entry name" value="CTD11"/>
    <property type="match status" value="1"/>
</dbReference>
<dbReference type="Gene3D" id="1.10.30.50">
    <property type="match status" value="1"/>
</dbReference>
<dbReference type="Proteomes" id="UP000596739">
    <property type="component" value="Unassembled WGS sequence"/>
</dbReference>
<reference evidence="4" key="1">
    <citation type="submission" date="2021-01" db="EMBL/GenBank/DDBJ databases">
        <title>Genome public.</title>
        <authorList>
            <person name="Liu C."/>
            <person name="Sun Q."/>
        </authorList>
    </citation>
    <scope>NUCLEOTIDE SEQUENCE [LARGE SCALE GENOMIC DNA]</scope>
    <source>
        <strain evidence="4">YIM B02505</strain>
    </source>
</reference>
<dbReference type="InterPro" id="IPR046921">
    <property type="entry name" value="ABC-3C_CTD11"/>
</dbReference>
<protein>
    <submittedName>
        <fullName evidence="3">HNH endonuclease</fullName>
    </submittedName>
</protein>
<keyword evidence="4" id="KW-1185">Reference proteome</keyword>
<dbReference type="RefSeq" id="WP_200266252.1">
    <property type="nucleotide sequence ID" value="NZ_JAENHN010000010.1"/>
</dbReference>